<feature type="domain" description="Histidine kinase" evidence="12">
    <location>
        <begin position="115"/>
        <end position="340"/>
    </location>
</feature>
<dbReference type="FunFam" id="1.10.287.130:FF:000008">
    <property type="entry name" value="Two-component sensor histidine kinase"/>
    <property type="match status" value="1"/>
</dbReference>
<dbReference type="SUPFAM" id="SSF55785">
    <property type="entry name" value="PYP-like sensor domain (PAS domain)"/>
    <property type="match status" value="1"/>
</dbReference>
<evidence type="ECO:0000256" key="10">
    <source>
        <dbReference type="ARBA" id="ARBA00023012"/>
    </source>
</evidence>
<gene>
    <name evidence="13" type="ORF">SAMN04488002_2570</name>
</gene>
<evidence type="ECO:0000313" key="13">
    <source>
        <dbReference type="EMBL" id="SFR49867.1"/>
    </source>
</evidence>
<dbReference type="GO" id="GO:0005524">
    <property type="term" value="F:ATP binding"/>
    <property type="evidence" value="ECO:0007669"/>
    <property type="project" value="UniProtKB-KW"/>
</dbReference>
<evidence type="ECO:0000256" key="3">
    <source>
        <dbReference type="ARBA" id="ARBA00012438"/>
    </source>
</evidence>
<evidence type="ECO:0000256" key="9">
    <source>
        <dbReference type="ARBA" id="ARBA00022840"/>
    </source>
</evidence>
<dbReference type="STRING" id="670154.SAMN04488002_2570"/>
<dbReference type="CDD" id="cd00082">
    <property type="entry name" value="HisKA"/>
    <property type="match status" value="1"/>
</dbReference>
<reference evidence="14" key="1">
    <citation type="submission" date="2016-10" db="EMBL/GenBank/DDBJ databases">
        <authorList>
            <person name="Varghese N."/>
            <person name="Submissions S."/>
        </authorList>
    </citation>
    <scope>NUCLEOTIDE SEQUENCE [LARGE SCALE GENOMIC DNA]</scope>
    <source>
        <strain evidence="14">DSM 26921</strain>
    </source>
</reference>
<dbReference type="SUPFAM" id="SSF55874">
    <property type="entry name" value="ATPase domain of HSP90 chaperone/DNA topoisomerase II/histidine kinase"/>
    <property type="match status" value="1"/>
</dbReference>
<evidence type="ECO:0000256" key="6">
    <source>
        <dbReference type="ARBA" id="ARBA00022679"/>
    </source>
</evidence>
<dbReference type="GO" id="GO:0004721">
    <property type="term" value="F:phosphoprotein phosphatase activity"/>
    <property type="evidence" value="ECO:0007669"/>
    <property type="project" value="TreeGrafter"/>
</dbReference>
<dbReference type="Pfam" id="PF00512">
    <property type="entry name" value="HisKA"/>
    <property type="match status" value="1"/>
</dbReference>
<dbReference type="PROSITE" id="PS50109">
    <property type="entry name" value="HIS_KIN"/>
    <property type="match status" value="1"/>
</dbReference>
<dbReference type="Proteomes" id="UP000199658">
    <property type="component" value="Unassembled WGS sequence"/>
</dbReference>
<keyword evidence="7" id="KW-0547">Nucleotide-binding</keyword>
<dbReference type="InterPro" id="IPR035965">
    <property type="entry name" value="PAS-like_dom_sf"/>
</dbReference>
<evidence type="ECO:0000259" key="12">
    <source>
        <dbReference type="PROSITE" id="PS50109"/>
    </source>
</evidence>
<evidence type="ECO:0000256" key="5">
    <source>
        <dbReference type="ARBA" id="ARBA00022553"/>
    </source>
</evidence>
<dbReference type="OrthoDB" id="9813151at2"/>
<dbReference type="SMART" id="SM00387">
    <property type="entry name" value="HATPase_c"/>
    <property type="match status" value="1"/>
</dbReference>
<keyword evidence="14" id="KW-1185">Reference proteome</keyword>
<dbReference type="GO" id="GO:0005886">
    <property type="term" value="C:plasma membrane"/>
    <property type="evidence" value="ECO:0007669"/>
    <property type="project" value="UniProtKB-SubCell"/>
</dbReference>
<dbReference type="InterPro" id="IPR036890">
    <property type="entry name" value="HATPase_C_sf"/>
</dbReference>
<proteinExistence type="predicted"/>
<comment type="catalytic activity">
    <reaction evidence="1">
        <text>ATP + protein L-histidine = ADP + protein N-phospho-L-histidine.</text>
        <dbReference type="EC" id="2.7.13.3"/>
    </reaction>
</comment>
<comment type="subcellular location">
    <subcellularLocation>
        <location evidence="2">Cell membrane</location>
    </subcellularLocation>
</comment>
<evidence type="ECO:0000256" key="4">
    <source>
        <dbReference type="ARBA" id="ARBA00022475"/>
    </source>
</evidence>
<dbReference type="EC" id="2.7.13.3" evidence="3"/>
<dbReference type="Gene3D" id="3.30.565.10">
    <property type="entry name" value="Histidine kinase-like ATPase, C-terminal domain"/>
    <property type="match status" value="1"/>
</dbReference>
<dbReference type="InterPro" id="IPR036097">
    <property type="entry name" value="HisK_dim/P_sf"/>
</dbReference>
<dbReference type="Pfam" id="PF13188">
    <property type="entry name" value="PAS_8"/>
    <property type="match status" value="1"/>
</dbReference>
<dbReference type="InterPro" id="IPR003661">
    <property type="entry name" value="HisK_dim/P_dom"/>
</dbReference>
<evidence type="ECO:0000256" key="7">
    <source>
        <dbReference type="ARBA" id="ARBA00022741"/>
    </source>
</evidence>
<accession>A0A1I6H6A0</accession>
<keyword evidence="5" id="KW-0597">Phosphoprotein</keyword>
<keyword evidence="9" id="KW-0067">ATP-binding</keyword>
<dbReference type="InterPro" id="IPR050351">
    <property type="entry name" value="BphY/WalK/GraS-like"/>
</dbReference>
<keyword evidence="4" id="KW-1003">Cell membrane</keyword>
<dbReference type="RefSeq" id="WP_090217385.1">
    <property type="nucleotide sequence ID" value="NZ_FOYO01000001.1"/>
</dbReference>
<dbReference type="PANTHER" id="PTHR45453:SF1">
    <property type="entry name" value="PHOSPHATE REGULON SENSOR PROTEIN PHOR"/>
    <property type="match status" value="1"/>
</dbReference>
<name>A0A1I6H6A0_9RHOB</name>
<evidence type="ECO:0000256" key="2">
    <source>
        <dbReference type="ARBA" id="ARBA00004236"/>
    </source>
</evidence>
<evidence type="ECO:0000256" key="11">
    <source>
        <dbReference type="ARBA" id="ARBA00023136"/>
    </source>
</evidence>
<evidence type="ECO:0000256" key="1">
    <source>
        <dbReference type="ARBA" id="ARBA00000085"/>
    </source>
</evidence>
<evidence type="ECO:0000256" key="8">
    <source>
        <dbReference type="ARBA" id="ARBA00022777"/>
    </source>
</evidence>
<keyword evidence="6" id="KW-0808">Transferase</keyword>
<dbReference type="Gene3D" id="1.10.287.130">
    <property type="match status" value="1"/>
</dbReference>
<dbReference type="InterPro" id="IPR005467">
    <property type="entry name" value="His_kinase_dom"/>
</dbReference>
<dbReference type="SMART" id="SM00388">
    <property type="entry name" value="HisKA"/>
    <property type="match status" value="1"/>
</dbReference>
<dbReference type="GO" id="GO:0016036">
    <property type="term" value="P:cellular response to phosphate starvation"/>
    <property type="evidence" value="ECO:0007669"/>
    <property type="project" value="TreeGrafter"/>
</dbReference>
<dbReference type="Pfam" id="PF02518">
    <property type="entry name" value="HATPase_c"/>
    <property type="match status" value="1"/>
</dbReference>
<dbReference type="InterPro" id="IPR000014">
    <property type="entry name" value="PAS"/>
</dbReference>
<dbReference type="FunFam" id="3.30.565.10:FF:000006">
    <property type="entry name" value="Sensor histidine kinase WalK"/>
    <property type="match status" value="1"/>
</dbReference>
<keyword evidence="11" id="KW-0472">Membrane</keyword>
<dbReference type="SUPFAM" id="SSF47384">
    <property type="entry name" value="Homodimeric domain of signal transducing histidine kinase"/>
    <property type="match status" value="1"/>
</dbReference>
<dbReference type="GO" id="GO:0000155">
    <property type="term" value="F:phosphorelay sensor kinase activity"/>
    <property type="evidence" value="ECO:0007669"/>
    <property type="project" value="InterPro"/>
</dbReference>
<evidence type="ECO:0000313" key="14">
    <source>
        <dbReference type="Proteomes" id="UP000199658"/>
    </source>
</evidence>
<protein>
    <recommendedName>
        <fullName evidence="3">histidine kinase</fullName>
        <ecNumber evidence="3">2.7.13.3</ecNumber>
    </recommendedName>
</protein>
<dbReference type="InterPro" id="IPR003594">
    <property type="entry name" value="HATPase_dom"/>
</dbReference>
<organism evidence="13 14">
    <name type="scientific">Litoreibacter janthinus</name>
    <dbReference type="NCBI Taxonomy" id="670154"/>
    <lineage>
        <taxon>Bacteria</taxon>
        <taxon>Pseudomonadati</taxon>
        <taxon>Pseudomonadota</taxon>
        <taxon>Alphaproteobacteria</taxon>
        <taxon>Rhodobacterales</taxon>
        <taxon>Roseobacteraceae</taxon>
        <taxon>Litoreibacter</taxon>
    </lineage>
</organism>
<dbReference type="AlphaFoldDB" id="A0A1I6H6A0"/>
<dbReference type="EMBL" id="FOYO01000001">
    <property type="protein sequence ID" value="SFR49867.1"/>
    <property type="molecule type" value="Genomic_DNA"/>
</dbReference>
<dbReference type="InterPro" id="IPR004358">
    <property type="entry name" value="Sig_transdc_His_kin-like_C"/>
</dbReference>
<dbReference type="PRINTS" id="PR00344">
    <property type="entry name" value="BCTRLSENSOR"/>
</dbReference>
<keyword evidence="8 13" id="KW-0418">Kinase</keyword>
<sequence length="340" mass="37159">MLEAVIDGIPLPVLIVSQNRHITTANQGAVEMFGRDISGSNAISLLRQGPTVAAIEGALDEGRAGSARFLLSGVSGESPYLCKANPLPDRSAVVSFEDQSRLEGSELMRRDFVANISHELRTPLTSLMGFIETLRGPARGDVDAHDRFLGIMEQEAQRMNRMVSDLLSLSRVEVDERVWPRDEVDVSAVLRSTIATLEGKLSDSGIAIDAENLTECFPVRGDRDQLTQLFLNLIENAIKYGGGDKTIHVGVKKVQRDQALRQAAIQVDIRDQGVGIDPIHIPRLTERFYRVDDHRSRDLGGTGLGLAIVKHIVNRHRGRIKITSEQGVGSCFSVILPAVG</sequence>
<dbReference type="PANTHER" id="PTHR45453">
    <property type="entry name" value="PHOSPHATE REGULON SENSOR PROTEIN PHOR"/>
    <property type="match status" value="1"/>
</dbReference>
<keyword evidence="10" id="KW-0902">Two-component regulatory system</keyword>